<evidence type="ECO:0000256" key="6">
    <source>
        <dbReference type="ARBA" id="ARBA00022786"/>
    </source>
</evidence>
<dbReference type="Pfam" id="PF16190">
    <property type="entry name" value="E1_FCCH"/>
    <property type="match status" value="1"/>
</dbReference>
<keyword evidence="7" id="KW-0539">Nucleus</keyword>
<feature type="domain" description="Ubiquitin-activating enzyme E1 FCCH" evidence="10">
    <location>
        <begin position="162"/>
        <end position="199"/>
    </location>
</feature>
<reference evidence="11" key="1">
    <citation type="submission" date="2022-07" db="EMBL/GenBank/DDBJ databases">
        <title>Phylogenomic reconstructions and comparative analyses of Kickxellomycotina fungi.</title>
        <authorList>
            <person name="Reynolds N.K."/>
            <person name="Stajich J.E."/>
            <person name="Barry K."/>
            <person name="Grigoriev I.V."/>
            <person name="Crous P."/>
            <person name="Smith M.E."/>
        </authorList>
    </citation>
    <scope>NUCLEOTIDE SEQUENCE</scope>
    <source>
        <strain evidence="11">RSA 861</strain>
    </source>
</reference>
<dbReference type="InterPro" id="IPR045886">
    <property type="entry name" value="ThiF/MoeB/HesA"/>
</dbReference>
<comment type="pathway">
    <text evidence="3">Protein modification; protein ubiquitination.</text>
</comment>
<dbReference type="InterPro" id="IPR042302">
    <property type="entry name" value="E1_FCCH_sf"/>
</dbReference>
<gene>
    <name evidence="11" type="primary">UBA1_2</name>
    <name evidence="11" type="ORF">IWQ60_009568</name>
</gene>
<dbReference type="PRINTS" id="PR01849">
    <property type="entry name" value="UBIQUITINACT"/>
</dbReference>
<keyword evidence="12" id="KW-1185">Reference proteome</keyword>
<dbReference type="GO" id="GO:0019948">
    <property type="term" value="F:SUMO activating enzyme activity"/>
    <property type="evidence" value="ECO:0007669"/>
    <property type="project" value="TreeGrafter"/>
</dbReference>
<dbReference type="InterPro" id="IPR032418">
    <property type="entry name" value="E1_FCCH"/>
</dbReference>
<comment type="subcellular location">
    <subcellularLocation>
        <location evidence="1">Nucleus</location>
    </subcellularLocation>
</comment>
<evidence type="ECO:0000259" key="9">
    <source>
        <dbReference type="Pfam" id="PF00899"/>
    </source>
</evidence>
<keyword evidence="5 11" id="KW-0436">Ligase</keyword>
<comment type="similarity">
    <text evidence="4">Belongs to the ubiquitin-activating E1 family.</text>
</comment>
<evidence type="ECO:0000256" key="4">
    <source>
        <dbReference type="ARBA" id="ARBA00005673"/>
    </source>
</evidence>
<evidence type="ECO:0000259" key="10">
    <source>
        <dbReference type="Pfam" id="PF16190"/>
    </source>
</evidence>
<dbReference type="GO" id="GO:0031510">
    <property type="term" value="C:SUMO activating enzyme complex"/>
    <property type="evidence" value="ECO:0007669"/>
    <property type="project" value="TreeGrafter"/>
</dbReference>
<feature type="domain" description="THIF-type NAD/FAD binding fold" evidence="9">
    <location>
        <begin position="1"/>
        <end position="133"/>
    </location>
</feature>
<dbReference type="InterPro" id="IPR000594">
    <property type="entry name" value="ThiF_NAD_FAD-bd"/>
</dbReference>
<protein>
    <recommendedName>
        <fullName evidence="8">Ubiquitin-like 1-activating enzyme E1A</fullName>
    </recommendedName>
</protein>
<organism evidence="11 12">
    <name type="scientific">Tieghemiomyces parasiticus</name>
    <dbReference type="NCBI Taxonomy" id="78921"/>
    <lineage>
        <taxon>Eukaryota</taxon>
        <taxon>Fungi</taxon>
        <taxon>Fungi incertae sedis</taxon>
        <taxon>Zoopagomycota</taxon>
        <taxon>Kickxellomycotina</taxon>
        <taxon>Dimargaritomycetes</taxon>
        <taxon>Dimargaritales</taxon>
        <taxon>Dimargaritaceae</taxon>
        <taxon>Tieghemiomyces</taxon>
    </lineage>
</organism>
<dbReference type="EMBL" id="JANBPT010000813">
    <property type="protein sequence ID" value="KAJ1912661.1"/>
    <property type="molecule type" value="Genomic_DNA"/>
</dbReference>
<dbReference type="AlphaFoldDB" id="A0A9W8DP53"/>
<evidence type="ECO:0000256" key="8">
    <source>
        <dbReference type="ARBA" id="ARBA00044354"/>
    </source>
</evidence>
<dbReference type="OrthoDB" id="10252231at2759"/>
<comment type="pathway">
    <text evidence="2">Protein modification; protein sumoylation.</text>
</comment>
<evidence type="ECO:0000256" key="2">
    <source>
        <dbReference type="ARBA" id="ARBA00004718"/>
    </source>
</evidence>
<evidence type="ECO:0000313" key="11">
    <source>
        <dbReference type="EMBL" id="KAJ1912661.1"/>
    </source>
</evidence>
<accession>A0A9W8DP53</accession>
<dbReference type="GO" id="GO:0016925">
    <property type="term" value="P:protein sumoylation"/>
    <property type="evidence" value="ECO:0007669"/>
    <property type="project" value="TreeGrafter"/>
</dbReference>
<evidence type="ECO:0000313" key="12">
    <source>
        <dbReference type="Proteomes" id="UP001150569"/>
    </source>
</evidence>
<dbReference type="PANTHER" id="PTHR10953">
    <property type="entry name" value="UBIQUITIN-ACTIVATING ENZYME E1"/>
    <property type="match status" value="1"/>
</dbReference>
<dbReference type="GO" id="GO:0004839">
    <property type="term" value="F:ubiquitin activating enzyme activity"/>
    <property type="evidence" value="ECO:0007669"/>
    <property type="project" value="UniProtKB-EC"/>
</dbReference>
<sequence>MQKMSSSNVLIIGLKGLGVEVAKNVILAGVKSVTLYDPEPTALPDLSNQFFLREEDVGTPRAQASAARLAELNQYVPVHVLTEELTPEVIRRFKVIVATETPLARMLEINQVTHGAGNCFIATDIRGLFGHVFCDFGPEFLVSDPNGEEPVSGMIAAISREADGVVTCLDETRHGLEDGDFVTFSEVQGMTDLNGGDPRP</sequence>
<dbReference type="PANTHER" id="PTHR10953:SF162">
    <property type="entry name" value="SUMO-ACTIVATING ENZYME SUBUNIT 1"/>
    <property type="match status" value="1"/>
</dbReference>
<keyword evidence="6" id="KW-0833">Ubl conjugation pathway</keyword>
<proteinExistence type="inferred from homology"/>
<dbReference type="InterPro" id="IPR042449">
    <property type="entry name" value="Ub-E1_IAD_1"/>
</dbReference>
<evidence type="ECO:0000256" key="7">
    <source>
        <dbReference type="ARBA" id="ARBA00023242"/>
    </source>
</evidence>
<dbReference type="Gene3D" id="3.50.50.80">
    <property type="entry name" value="Ubiquitin-activating enzyme E1, inactive adenylation domain, subdomain 1"/>
    <property type="match status" value="1"/>
</dbReference>
<evidence type="ECO:0000256" key="1">
    <source>
        <dbReference type="ARBA" id="ARBA00004123"/>
    </source>
</evidence>
<feature type="non-terminal residue" evidence="11">
    <location>
        <position position="200"/>
    </location>
</feature>
<dbReference type="SUPFAM" id="SSF69572">
    <property type="entry name" value="Activating enzymes of the ubiquitin-like proteins"/>
    <property type="match status" value="1"/>
</dbReference>
<dbReference type="GO" id="GO:0005737">
    <property type="term" value="C:cytoplasm"/>
    <property type="evidence" value="ECO:0007669"/>
    <property type="project" value="TreeGrafter"/>
</dbReference>
<name>A0A9W8DP53_9FUNG</name>
<dbReference type="Proteomes" id="UP001150569">
    <property type="component" value="Unassembled WGS sequence"/>
</dbReference>
<evidence type="ECO:0000256" key="5">
    <source>
        <dbReference type="ARBA" id="ARBA00022598"/>
    </source>
</evidence>
<dbReference type="Gene3D" id="3.40.50.12550">
    <property type="entry name" value="Ubiquitin-activating enzyme E1, inactive adenylation domain, subdomain 2"/>
    <property type="match status" value="1"/>
</dbReference>
<dbReference type="InterPro" id="IPR035985">
    <property type="entry name" value="Ubiquitin-activating_enz"/>
</dbReference>
<dbReference type="FunFam" id="3.50.50.80:FF:000001">
    <property type="entry name" value="ubiquitin-like modifier-activating enzyme 1"/>
    <property type="match status" value="1"/>
</dbReference>
<dbReference type="InterPro" id="IPR000011">
    <property type="entry name" value="UBQ/SUMO-activ_enz_E1-like"/>
</dbReference>
<evidence type="ECO:0000256" key="3">
    <source>
        <dbReference type="ARBA" id="ARBA00004906"/>
    </source>
</evidence>
<dbReference type="Pfam" id="PF00899">
    <property type="entry name" value="ThiF"/>
    <property type="match status" value="1"/>
</dbReference>
<dbReference type="Gene3D" id="2.40.30.180">
    <property type="entry name" value="Ubiquitin-activating enzyme E1, FCCH domain"/>
    <property type="match status" value="1"/>
</dbReference>
<comment type="caution">
    <text evidence="11">The sequence shown here is derived from an EMBL/GenBank/DDBJ whole genome shotgun (WGS) entry which is preliminary data.</text>
</comment>